<dbReference type="Pfam" id="PF07352">
    <property type="entry name" value="Phage_Mu_Gam"/>
    <property type="match status" value="1"/>
</dbReference>
<protein>
    <submittedName>
        <fullName evidence="1">Host-nuclease inhibitor protein Gam</fullName>
    </submittedName>
</protein>
<dbReference type="Gene3D" id="1.20.5.170">
    <property type="match status" value="1"/>
</dbReference>
<evidence type="ECO:0000313" key="1">
    <source>
        <dbReference type="EMBL" id="OEH98439.1"/>
    </source>
</evidence>
<organism evidence="1">
    <name type="scientific">Salmonella enterica</name>
    <name type="common">Salmonella choleraesuis</name>
    <dbReference type="NCBI Taxonomy" id="28901"/>
    <lineage>
        <taxon>Bacteria</taxon>
        <taxon>Pseudomonadati</taxon>
        <taxon>Pseudomonadota</taxon>
        <taxon>Gammaproteobacteria</taxon>
        <taxon>Enterobacterales</taxon>
        <taxon>Enterobacteriaceae</taxon>
        <taxon>Salmonella</taxon>
    </lineage>
</organism>
<dbReference type="RefSeq" id="WP_069721204.1">
    <property type="nucleotide sequence ID" value="NZ_MJEL01000009.1"/>
</dbReference>
<comment type="caution">
    <text evidence="1">The sequence shown here is derived from an EMBL/GenBank/DDBJ whole genome shotgun (WGS) entry which is preliminary data.</text>
</comment>
<dbReference type="Proteomes" id="UP000852880">
    <property type="component" value="Unassembled WGS sequence"/>
</dbReference>
<reference evidence="1" key="1">
    <citation type="submission" date="2016-09" db="EMBL/GenBank/DDBJ databases">
        <title>Whole Genome Sequencing of Salmonella enterica subsp. enterica serovar Nottingham.</title>
        <authorList>
            <person name="Zheng J."/>
            <person name="Wang H."/>
        </authorList>
    </citation>
    <scope>NUCLEOTIDE SEQUENCE [LARGE SCALE GENOMIC DNA]</scope>
    <source>
        <strain evidence="1">CFSAN055411</strain>
    </source>
</reference>
<gene>
    <name evidence="1" type="ORF">BH006_17415</name>
</gene>
<dbReference type="SUPFAM" id="SSF161266">
    <property type="entry name" value="Gam-like"/>
    <property type="match status" value="1"/>
</dbReference>
<proteinExistence type="predicted"/>
<dbReference type="AlphaFoldDB" id="A0A3F3II37"/>
<dbReference type="GO" id="GO:0003690">
    <property type="term" value="F:double-stranded DNA binding"/>
    <property type="evidence" value="ECO:0007669"/>
    <property type="project" value="InterPro"/>
</dbReference>
<dbReference type="InterPro" id="IPR009951">
    <property type="entry name" value="Host-nuc_inhib_Gam"/>
</dbReference>
<name>A0A3F3II37_SALER</name>
<dbReference type="EMBL" id="MJEL01000009">
    <property type="protein sequence ID" value="OEH98439.1"/>
    <property type="molecule type" value="Genomic_DNA"/>
</dbReference>
<accession>A0A3F3II37</accession>
<sequence>MAAARVKKLKAVAEQMPQTREEVSENIHRLGDIQREALRLETRMNDKIAAITEAEMPRITELKKEIASLFKGIQAWCDTNKASLTKDGKVKTINLITGSVSWRARPPSCIVRKPDVVLEALHNLGLTRFIRTKEEVNKDAILADPKAVTGIVGITVQTGIEDFSVMPFEQDAGVK</sequence>
<dbReference type="GO" id="GO:0042262">
    <property type="term" value="P:DNA protection"/>
    <property type="evidence" value="ECO:0007669"/>
    <property type="project" value="InterPro"/>
</dbReference>